<evidence type="ECO:0000313" key="1">
    <source>
        <dbReference type="EMBL" id="EEF69640.1"/>
    </source>
</evidence>
<dbReference type="EMBL" id="ACCF01000008">
    <property type="protein sequence ID" value="EEF69640.1"/>
    <property type="molecule type" value="Genomic_DNA"/>
</dbReference>
<comment type="caution">
    <text evidence="1">The sequence shown here is derived from an EMBL/GenBank/DDBJ whole genome shotgun (WGS) entry which is preliminary data.</text>
</comment>
<dbReference type="Proteomes" id="UP000005950">
    <property type="component" value="Unassembled WGS sequence"/>
</dbReference>
<reference evidence="1 2" key="1">
    <citation type="submission" date="2008-12" db="EMBL/GenBank/DDBJ databases">
        <authorList>
            <person name="Fulton L."/>
            <person name="Clifton S."/>
            <person name="Fulton B."/>
            <person name="Xu J."/>
            <person name="Minx P."/>
            <person name="Pepin K.H."/>
            <person name="Johnson M."/>
            <person name="Bhonagiri V."/>
            <person name="Nash W.E."/>
            <person name="Mardis E.R."/>
            <person name="Wilson R.K."/>
        </authorList>
    </citation>
    <scope>NUCLEOTIDE SEQUENCE [LARGE SCALE GENOMIC DNA]</scope>
    <source>
        <strain evidence="1 2">DSM 12042</strain>
    </source>
</reference>
<name>B9Y2Z2_9FIRM</name>
<proteinExistence type="predicted"/>
<reference evidence="1 2" key="2">
    <citation type="submission" date="2009-02" db="EMBL/GenBank/DDBJ databases">
        <title>Draft genome sequence of Holdemania filiformis DSM 12042.</title>
        <authorList>
            <person name="Sudarsanam P."/>
            <person name="Ley R."/>
            <person name="Guruge J."/>
            <person name="Turnbaugh P.J."/>
            <person name="Mahowald M."/>
            <person name="Liep D."/>
            <person name="Gordon J."/>
        </authorList>
    </citation>
    <scope>NUCLEOTIDE SEQUENCE [LARGE SCALE GENOMIC DNA]</scope>
    <source>
        <strain evidence="1 2">DSM 12042</strain>
    </source>
</reference>
<accession>B9Y2Z2</accession>
<gene>
    <name evidence="1" type="ORF">HOLDEFILI_00167</name>
</gene>
<evidence type="ECO:0000313" key="2">
    <source>
        <dbReference type="Proteomes" id="UP000005950"/>
    </source>
</evidence>
<dbReference type="HOGENOM" id="CLU_3290767_0_0_9"/>
<dbReference type="AlphaFoldDB" id="B9Y2Z2"/>
<organism evidence="1 2">
    <name type="scientific">Holdemania filiformis DSM 12042</name>
    <dbReference type="NCBI Taxonomy" id="545696"/>
    <lineage>
        <taxon>Bacteria</taxon>
        <taxon>Bacillati</taxon>
        <taxon>Bacillota</taxon>
        <taxon>Erysipelotrichia</taxon>
        <taxon>Erysipelotrichales</taxon>
        <taxon>Erysipelotrichaceae</taxon>
        <taxon>Holdemania</taxon>
    </lineage>
</organism>
<protein>
    <submittedName>
        <fullName evidence="1">Uncharacterized protein</fullName>
    </submittedName>
</protein>
<sequence>MGWILKIFYRLVNLHNAFYNEHDCFLTNRNVFGFYPKSAL</sequence>